<dbReference type="GO" id="GO:0016829">
    <property type="term" value="F:lyase activity"/>
    <property type="evidence" value="ECO:0007669"/>
    <property type="project" value="InterPro"/>
</dbReference>
<dbReference type="Pfam" id="PF19305">
    <property type="entry name" value="MmgE_PrpD_C"/>
    <property type="match status" value="1"/>
</dbReference>
<proteinExistence type="inferred from homology"/>
<comment type="similarity">
    <text evidence="1">Belongs to the PrpD family.</text>
</comment>
<evidence type="ECO:0000256" key="1">
    <source>
        <dbReference type="ARBA" id="ARBA00006174"/>
    </source>
</evidence>
<dbReference type="SUPFAM" id="SSF103378">
    <property type="entry name" value="2-methylcitrate dehydratase PrpD"/>
    <property type="match status" value="1"/>
</dbReference>
<evidence type="ECO:0000259" key="2">
    <source>
        <dbReference type="Pfam" id="PF03972"/>
    </source>
</evidence>
<evidence type="ECO:0000313" key="5">
    <source>
        <dbReference type="Proteomes" id="UP000564885"/>
    </source>
</evidence>
<dbReference type="Pfam" id="PF03972">
    <property type="entry name" value="MmgE_PrpD_N"/>
    <property type="match status" value="1"/>
</dbReference>
<dbReference type="InterPro" id="IPR042183">
    <property type="entry name" value="MmgE/PrpD_sf_1"/>
</dbReference>
<dbReference type="InterPro" id="IPR045336">
    <property type="entry name" value="MmgE_PrpD_N"/>
</dbReference>
<organism evidence="4 5">
    <name type="scientific">Enterovirga aerilata</name>
    <dbReference type="NCBI Taxonomy" id="2730920"/>
    <lineage>
        <taxon>Bacteria</taxon>
        <taxon>Pseudomonadati</taxon>
        <taxon>Pseudomonadota</taxon>
        <taxon>Alphaproteobacteria</taxon>
        <taxon>Hyphomicrobiales</taxon>
        <taxon>Methylobacteriaceae</taxon>
        <taxon>Enterovirga</taxon>
    </lineage>
</organism>
<dbReference type="InterPro" id="IPR042188">
    <property type="entry name" value="MmgE/PrpD_sf_2"/>
</dbReference>
<protein>
    <submittedName>
        <fullName evidence="4">MmgE/PrpD family protein</fullName>
    </submittedName>
</protein>
<name>A0A849I615_9HYPH</name>
<dbReference type="InterPro" id="IPR045337">
    <property type="entry name" value="MmgE_PrpD_C"/>
</dbReference>
<dbReference type="Gene3D" id="3.30.1330.120">
    <property type="entry name" value="2-methylcitrate dehydratase PrpD"/>
    <property type="match status" value="1"/>
</dbReference>
<dbReference type="EMBL" id="JABEPP010000003">
    <property type="protein sequence ID" value="NNM72828.1"/>
    <property type="molecule type" value="Genomic_DNA"/>
</dbReference>
<sequence length="445" mass="47268">MVTPTAALVDYILGSRLDAIPDDVRHEGKRALVNIVGCALGGADHPVMDIAIAALGPHAGPPVSAVIGRRERFDPLLASLLNGVSSHVHDYDDTLPKNYIHASSPVASALLAYASVNEVSGPDFLHAFILGFEIVSRIGNATYPAHYEAGWHSTGSIGVFGAAVAVGRLLGLDAQRMTWAIGLAATQGAGIREMFGSMGKGFHPGSSAQRGYMAALLAEKGFTSGRLPLEGPRGFAAVTSAEYDLGKLTVDLGRHFELTDNTYKPFPCGIVVHPTIDACIQLREKHGFSAEEVEAVELRVAPLVKDLCNKKEISVGLEGKFSIYHAAAIGLGRGKAALAEFTDEAVNDPALKRIRLLAEANGDPAVHEDGVVVTVRLKDGREVGMHLSESLGNLKRPLSDAQLEAKFRDQAKVVTPDQADEAITACWIIDQLDDAARLIAPCIPR</sequence>
<dbReference type="AlphaFoldDB" id="A0A849I615"/>
<dbReference type="PANTHER" id="PTHR16943">
    <property type="entry name" value="2-METHYLCITRATE DEHYDRATASE-RELATED"/>
    <property type="match status" value="1"/>
</dbReference>
<feature type="domain" description="MmgE/PrpD C-terminal" evidence="3">
    <location>
        <begin position="266"/>
        <end position="427"/>
    </location>
</feature>
<reference evidence="4 5" key="1">
    <citation type="submission" date="2020-04" db="EMBL/GenBank/DDBJ databases">
        <title>Enterovirga sp. isolate from soil.</title>
        <authorList>
            <person name="Chea S."/>
            <person name="Kim D.-U."/>
        </authorList>
    </citation>
    <scope>NUCLEOTIDE SEQUENCE [LARGE SCALE GENOMIC DNA]</scope>
    <source>
        <strain evidence="4 5">DB1703</strain>
    </source>
</reference>
<evidence type="ECO:0000259" key="3">
    <source>
        <dbReference type="Pfam" id="PF19305"/>
    </source>
</evidence>
<gene>
    <name evidence="4" type="ORF">HJG44_10620</name>
</gene>
<comment type="caution">
    <text evidence="4">The sequence shown here is derived from an EMBL/GenBank/DDBJ whole genome shotgun (WGS) entry which is preliminary data.</text>
</comment>
<dbReference type="PANTHER" id="PTHR16943:SF8">
    <property type="entry name" value="2-METHYLCITRATE DEHYDRATASE"/>
    <property type="match status" value="1"/>
</dbReference>
<accession>A0A849I615</accession>
<dbReference type="Proteomes" id="UP000564885">
    <property type="component" value="Unassembled WGS sequence"/>
</dbReference>
<feature type="domain" description="MmgE/PrpD N-terminal" evidence="2">
    <location>
        <begin position="7"/>
        <end position="243"/>
    </location>
</feature>
<dbReference type="Gene3D" id="1.10.4100.10">
    <property type="entry name" value="2-methylcitrate dehydratase PrpD"/>
    <property type="match status" value="1"/>
</dbReference>
<keyword evidence="5" id="KW-1185">Reference proteome</keyword>
<dbReference type="InterPro" id="IPR036148">
    <property type="entry name" value="MmgE/PrpD_sf"/>
</dbReference>
<dbReference type="InterPro" id="IPR005656">
    <property type="entry name" value="MmgE_PrpD"/>
</dbReference>
<dbReference type="RefSeq" id="WP_171218352.1">
    <property type="nucleotide sequence ID" value="NZ_JABEPP010000003.1"/>
</dbReference>
<evidence type="ECO:0000313" key="4">
    <source>
        <dbReference type="EMBL" id="NNM72828.1"/>
    </source>
</evidence>